<dbReference type="Proteomes" id="UP001302429">
    <property type="component" value="Chromosome"/>
</dbReference>
<protein>
    <submittedName>
        <fullName evidence="1">DUF3572 domain-containing protein</fullName>
    </submittedName>
</protein>
<keyword evidence="2" id="KW-1185">Reference proteome</keyword>
<dbReference type="Pfam" id="PF12096">
    <property type="entry name" value="DUF3572"/>
    <property type="match status" value="1"/>
</dbReference>
<name>A0AA97F8H0_9SPHN</name>
<organism evidence="1 2">
    <name type="scientific">Alterisphingorhabdus coralli</name>
    <dbReference type="NCBI Taxonomy" id="3071408"/>
    <lineage>
        <taxon>Bacteria</taxon>
        <taxon>Pseudomonadati</taxon>
        <taxon>Pseudomonadota</taxon>
        <taxon>Alphaproteobacteria</taxon>
        <taxon>Sphingomonadales</taxon>
        <taxon>Sphingomonadaceae</taxon>
        <taxon>Alterisphingorhabdus (ex Yan et al. 2024)</taxon>
    </lineage>
</organism>
<evidence type="ECO:0000313" key="2">
    <source>
        <dbReference type="Proteomes" id="UP001302429"/>
    </source>
</evidence>
<dbReference type="AlphaFoldDB" id="A0AA97F8H0"/>
<dbReference type="RefSeq" id="WP_317081929.1">
    <property type="nucleotide sequence ID" value="NZ_CP136594.1"/>
</dbReference>
<evidence type="ECO:0000313" key="1">
    <source>
        <dbReference type="EMBL" id="WOE75217.1"/>
    </source>
</evidence>
<dbReference type="KEGG" id="acoa:RB602_00420"/>
<gene>
    <name evidence="1" type="ORF">RB602_00420</name>
</gene>
<proteinExistence type="predicted"/>
<accession>A0AA97F8H0</accession>
<reference evidence="1 2" key="1">
    <citation type="submission" date="2023-10" db="EMBL/GenBank/DDBJ databases">
        <title>Complete genome sequence of a Sphingomonadaceae bacterium.</title>
        <authorList>
            <person name="Yan C."/>
        </authorList>
    </citation>
    <scope>NUCLEOTIDE SEQUENCE [LARGE SCALE GENOMIC DNA]</scope>
    <source>
        <strain evidence="1 2">SCSIO 66989</strain>
    </source>
</reference>
<sequence length="89" mass="9919">MVQQRDDTDAETQALQVLAWALGNDNRRDRLLAMTGMTPDDLRARAGSREVLGAVMGWLANHEPDLLAASEDLQIRPEQLAATYQELSR</sequence>
<dbReference type="InterPro" id="IPR021955">
    <property type="entry name" value="DUF3572"/>
</dbReference>
<dbReference type="EMBL" id="CP136594">
    <property type="protein sequence ID" value="WOE75217.1"/>
    <property type="molecule type" value="Genomic_DNA"/>
</dbReference>